<dbReference type="EMBL" id="CALTRL010005981">
    <property type="protein sequence ID" value="CAH7688387.1"/>
    <property type="molecule type" value="Genomic_DNA"/>
</dbReference>
<dbReference type="AlphaFoldDB" id="A0AAV0BMB5"/>
<dbReference type="Proteomes" id="UP001153365">
    <property type="component" value="Unassembled WGS sequence"/>
</dbReference>
<comment type="caution">
    <text evidence="1">The sequence shown here is derived from an EMBL/GenBank/DDBJ whole genome shotgun (WGS) entry which is preliminary data.</text>
</comment>
<keyword evidence="2" id="KW-1185">Reference proteome</keyword>
<evidence type="ECO:0000313" key="2">
    <source>
        <dbReference type="Proteomes" id="UP001153365"/>
    </source>
</evidence>
<sequence>MNIGPWGQKKKGAEWADFFMAAPAVSVTMNKKDFVEMICTWSEKNKWSSENQEHITKERIVETEEKIAIAEKEAEQKK</sequence>
<accession>A0AAV0BMB5</accession>
<gene>
    <name evidence="1" type="ORF">PPACK8108_LOCUS23354</name>
</gene>
<name>A0AAV0BMB5_PHAPC</name>
<evidence type="ECO:0000313" key="1">
    <source>
        <dbReference type="EMBL" id="CAH7688387.1"/>
    </source>
</evidence>
<reference evidence="1" key="1">
    <citation type="submission" date="2022-06" db="EMBL/GenBank/DDBJ databases">
        <authorList>
            <consortium name="SYNGENTA / RWTH Aachen University"/>
        </authorList>
    </citation>
    <scope>NUCLEOTIDE SEQUENCE</scope>
</reference>
<protein>
    <submittedName>
        <fullName evidence="1">Uncharacterized protein</fullName>
    </submittedName>
</protein>
<proteinExistence type="predicted"/>
<organism evidence="1 2">
    <name type="scientific">Phakopsora pachyrhizi</name>
    <name type="common">Asian soybean rust disease fungus</name>
    <dbReference type="NCBI Taxonomy" id="170000"/>
    <lineage>
        <taxon>Eukaryota</taxon>
        <taxon>Fungi</taxon>
        <taxon>Dikarya</taxon>
        <taxon>Basidiomycota</taxon>
        <taxon>Pucciniomycotina</taxon>
        <taxon>Pucciniomycetes</taxon>
        <taxon>Pucciniales</taxon>
        <taxon>Phakopsoraceae</taxon>
        <taxon>Phakopsora</taxon>
    </lineage>
</organism>